<dbReference type="AlphaFoldDB" id="S3NHE6"/>
<name>S3NHE6_9GAMM</name>
<dbReference type="Pfam" id="PF01370">
    <property type="entry name" value="Epimerase"/>
    <property type="match status" value="1"/>
</dbReference>
<keyword evidence="8" id="KW-1185">Reference proteome</keyword>
<sequence length="209" mass="23773">MTVYGESSLDLNEEIKFNYAYPNPYIKSQQMIEEIIRDTFKTDNEWRIAILRLGNVAGAFEHGILGEVVTPLPKNIIPLSMQVASMQREAIELQKFAQTADQTVQRSFVHVLDVCDAISASILWLQQQTNVCEAFDIANEVTSIQSLLDTISAVTQVNIKTIEPSYATVTLDQIGSNSTKAQRVLNWKAQRSIHKMIEDEWNYYRNTIK</sequence>
<evidence type="ECO:0000313" key="7">
    <source>
        <dbReference type="EMBL" id="EPF73739.1"/>
    </source>
</evidence>
<evidence type="ECO:0000256" key="2">
    <source>
        <dbReference type="ARBA" id="ARBA00007637"/>
    </source>
</evidence>
<dbReference type="InterPro" id="IPR001509">
    <property type="entry name" value="Epimerase_deHydtase"/>
</dbReference>
<comment type="pathway">
    <text evidence="1">Carbohydrate metabolism; galactose metabolism.</text>
</comment>
<dbReference type="Gene3D" id="3.90.25.10">
    <property type="entry name" value="UDP-galactose 4-epimerase, domain 1"/>
    <property type="match status" value="1"/>
</dbReference>
<dbReference type="HOGENOM" id="CLU_007383_1_10_6"/>
<dbReference type="GO" id="GO:0003978">
    <property type="term" value="F:UDP-glucose 4-epimerase activity"/>
    <property type="evidence" value="ECO:0007669"/>
    <property type="project" value="TreeGrafter"/>
</dbReference>
<dbReference type="eggNOG" id="COG1087">
    <property type="taxonomic scope" value="Bacteria"/>
</dbReference>
<dbReference type="SUPFAM" id="SSF51735">
    <property type="entry name" value="NAD(P)-binding Rossmann-fold domains"/>
    <property type="match status" value="1"/>
</dbReference>
<dbReference type="PANTHER" id="PTHR43725">
    <property type="entry name" value="UDP-GLUCOSE 4-EPIMERASE"/>
    <property type="match status" value="1"/>
</dbReference>
<comment type="caution">
    <text evidence="7">The sequence shown here is derived from an EMBL/GenBank/DDBJ whole genome shotgun (WGS) entry which is preliminary data.</text>
</comment>
<feature type="domain" description="NAD-dependent epimerase/dehydratase" evidence="6">
    <location>
        <begin position="3"/>
        <end position="122"/>
    </location>
</feature>
<dbReference type="GO" id="GO:0005829">
    <property type="term" value="C:cytosol"/>
    <property type="evidence" value="ECO:0007669"/>
    <property type="project" value="TreeGrafter"/>
</dbReference>
<dbReference type="EMBL" id="ATGI01000023">
    <property type="protein sequence ID" value="EPF73739.1"/>
    <property type="molecule type" value="Genomic_DNA"/>
</dbReference>
<evidence type="ECO:0000256" key="3">
    <source>
        <dbReference type="ARBA" id="ARBA00018569"/>
    </source>
</evidence>
<evidence type="ECO:0000256" key="4">
    <source>
        <dbReference type="ARBA" id="ARBA00031367"/>
    </source>
</evidence>
<accession>S3NHE6</accession>
<gene>
    <name evidence="7" type="ORF">F945_01898</name>
</gene>
<dbReference type="PATRIC" id="fig|421052.3.peg.1853"/>
<evidence type="ECO:0000256" key="5">
    <source>
        <dbReference type="ARBA" id="ARBA00033067"/>
    </source>
</evidence>
<dbReference type="PANTHER" id="PTHR43725:SF32">
    <property type="entry name" value="NAD-DEPENDENT EPIMERASE_DEHYDRATASE DOMAIN-CONTAINING PROTEIN"/>
    <property type="match status" value="1"/>
</dbReference>
<proteinExistence type="inferred from homology"/>
<dbReference type="GO" id="GO:0005996">
    <property type="term" value="P:monosaccharide metabolic process"/>
    <property type="evidence" value="ECO:0007669"/>
    <property type="project" value="TreeGrafter"/>
</dbReference>
<evidence type="ECO:0000256" key="1">
    <source>
        <dbReference type="ARBA" id="ARBA00004947"/>
    </source>
</evidence>
<comment type="similarity">
    <text evidence="2">Belongs to the NAD(P)-dependent epimerase/dehydratase family.</text>
</comment>
<reference evidence="7 8" key="1">
    <citation type="submission" date="2013-06" db="EMBL/GenBank/DDBJ databases">
        <title>The Genome Sequence of Acinetobacter rudis CIP 110305.</title>
        <authorList>
            <consortium name="The Broad Institute Genome Sequencing Platform"/>
            <consortium name="The Broad Institute Genome Sequencing Center for Infectious Disease"/>
            <person name="Cerqueira G."/>
            <person name="Feldgarden M."/>
            <person name="Courvalin P."/>
            <person name="Perichon B."/>
            <person name="Grillot-Courvalin C."/>
            <person name="Clermont D."/>
            <person name="Rocha E."/>
            <person name="Yoon E.-J."/>
            <person name="Nemec A."/>
            <person name="Young S.K."/>
            <person name="Zeng Q."/>
            <person name="Gargeya S."/>
            <person name="Fitzgerald M."/>
            <person name="Abouelleil A."/>
            <person name="Alvarado L."/>
            <person name="Berlin A.M."/>
            <person name="Chapman S.B."/>
            <person name="Dewar J."/>
            <person name="Goldberg J."/>
            <person name="Griggs A."/>
            <person name="Gujja S."/>
            <person name="Hansen M."/>
            <person name="Howarth C."/>
            <person name="Imamovic A."/>
            <person name="Larimer J."/>
            <person name="McCowan C."/>
            <person name="Murphy C."/>
            <person name="Pearson M."/>
            <person name="Priest M."/>
            <person name="Roberts A."/>
            <person name="Saif S."/>
            <person name="Shea T."/>
            <person name="Sykes S."/>
            <person name="Wortman J."/>
            <person name="Nusbaum C."/>
            <person name="Birren B."/>
        </authorList>
    </citation>
    <scope>NUCLEOTIDE SEQUENCE [LARGE SCALE GENOMIC DNA]</scope>
    <source>
        <strain evidence="7 8">CIP 110305</strain>
    </source>
</reference>
<evidence type="ECO:0000259" key="6">
    <source>
        <dbReference type="Pfam" id="PF01370"/>
    </source>
</evidence>
<organism evidence="7 8">
    <name type="scientific">Acinetobacter rudis CIP 110305</name>
    <dbReference type="NCBI Taxonomy" id="421052"/>
    <lineage>
        <taxon>Bacteria</taxon>
        <taxon>Pseudomonadati</taxon>
        <taxon>Pseudomonadota</taxon>
        <taxon>Gammaproteobacteria</taxon>
        <taxon>Moraxellales</taxon>
        <taxon>Moraxellaceae</taxon>
        <taxon>Acinetobacter</taxon>
    </lineage>
</organism>
<evidence type="ECO:0000313" key="8">
    <source>
        <dbReference type="Proteomes" id="UP000014568"/>
    </source>
</evidence>
<protein>
    <recommendedName>
        <fullName evidence="3">UDP-glucose 4-epimerase</fullName>
    </recommendedName>
    <alternativeName>
        <fullName evidence="5">Galactowaldenase</fullName>
    </alternativeName>
    <alternativeName>
        <fullName evidence="4">UDP-galactose 4-epimerase</fullName>
    </alternativeName>
</protein>
<dbReference type="InterPro" id="IPR036291">
    <property type="entry name" value="NAD(P)-bd_dom_sf"/>
</dbReference>
<dbReference type="Proteomes" id="UP000014568">
    <property type="component" value="Unassembled WGS sequence"/>
</dbReference>
<dbReference type="Gene3D" id="3.40.50.720">
    <property type="entry name" value="NAD(P)-binding Rossmann-like Domain"/>
    <property type="match status" value="1"/>
</dbReference>
<dbReference type="STRING" id="632955.GCA_000829675_03250"/>